<evidence type="ECO:0000256" key="4">
    <source>
        <dbReference type="ARBA" id="ARBA00023004"/>
    </source>
</evidence>
<dbReference type="PROSITE" id="PS00202">
    <property type="entry name" value="RUBREDOXIN"/>
    <property type="match status" value="1"/>
</dbReference>
<dbReference type="GO" id="GO:0009055">
    <property type="term" value="F:electron transfer activity"/>
    <property type="evidence" value="ECO:0007669"/>
    <property type="project" value="TreeGrafter"/>
</dbReference>
<feature type="domain" description="Rubredoxin-like" evidence="5">
    <location>
        <begin position="78"/>
        <end position="129"/>
    </location>
</feature>
<dbReference type="SUPFAM" id="SSF57802">
    <property type="entry name" value="Rubredoxin-like"/>
    <property type="match status" value="1"/>
</dbReference>
<dbReference type="InterPro" id="IPR018527">
    <property type="entry name" value="Rubredoxin_Fe_BS"/>
</dbReference>
<keyword evidence="2" id="KW-0479">Metal-binding</keyword>
<dbReference type="STRING" id="59895.A0A124SH63"/>
<dbReference type="EMBL" id="LEKV01001106">
    <property type="protein sequence ID" value="KVI08566.1"/>
    <property type="molecule type" value="Genomic_DNA"/>
</dbReference>
<dbReference type="Gene3D" id="2.20.28.10">
    <property type="match status" value="1"/>
</dbReference>
<proteinExistence type="predicted"/>
<evidence type="ECO:0000256" key="3">
    <source>
        <dbReference type="ARBA" id="ARBA00022982"/>
    </source>
</evidence>
<gene>
    <name evidence="6" type="ORF">Ccrd_013057</name>
</gene>
<evidence type="ECO:0000256" key="2">
    <source>
        <dbReference type="ARBA" id="ARBA00022723"/>
    </source>
</evidence>
<name>A0A124SH63_CYNCS</name>
<dbReference type="AlphaFoldDB" id="A0A124SH63"/>
<dbReference type="GO" id="GO:0009507">
    <property type="term" value="C:chloroplast"/>
    <property type="evidence" value="ECO:0007669"/>
    <property type="project" value="TreeGrafter"/>
</dbReference>
<accession>A0A124SH63</accession>
<dbReference type="Proteomes" id="UP000243975">
    <property type="component" value="Unassembled WGS sequence"/>
</dbReference>
<evidence type="ECO:0000313" key="7">
    <source>
        <dbReference type="Proteomes" id="UP000243975"/>
    </source>
</evidence>
<evidence type="ECO:0000256" key="1">
    <source>
        <dbReference type="ARBA" id="ARBA00022448"/>
    </source>
</evidence>
<dbReference type="GO" id="GO:0005506">
    <property type="term" value="F:iron ion binding"/>
    <property type="evidence" value="ECO:0007669"/>
    <property type="project" value="InterPro"/>
</dbReference>
<dbReference type="Gramene" id="KVI08566">
    <property type="protein sequence ID" value="KVI08566"/>
    <property type="gene ID" value="Ccrd_013057"/>
</dbReference>
<dbReference type="CDD" id="cd00730">
    <property type="entry name" value="rubredoxin"/>
    <property type="match status" value="1"/>
</dbReference>
<dbReference type="FunFam" id="2.20.28.10:FF:000001">
    <property type="entry name" value="Rubredoxin"/>
    <property type="match status" value="1"/>
</dbReference>
<dbReference type="InterPro" id="IPR050526">
    <property type="entry name" value="Rubredoxin_ET"/>
</dbReference>
<protein>
    <recommendedName>
        <fullName evidence="5">Rubredoxin-like domain-containing protein</fullName>
    </recommendedName>
</protein>
<dbReference type="PROSITE" id="PS50903">
    <property type="entry name" value="RUBREDOXIN_LIKE"/>
    <property type="match status" value="1"/>
</dbReference>
<dbReference type="PANTHER" id="PTHR47627:SF1">
    <property type="entry name" value="RUBREDOXIN-1-RELATED"/>
    <property type="match status" value="1"/>
</dbReference>
<dbReference type="GO" id="GO:0043448">
    <property type="term" value="P:alkane catabolic process"/>
    <property type="evidence" value="ECO:0007669"/>
    <property type="project" value="TreeGrafter"/>
</dbReference>
<keyword evidence="7" id="KW-1185">Reference proteome</keyword>
<dbReference type="InterPro" id="IPR024934">
    <property type="entry name" value="Rubredoxin-like_dom"/>
</dbReference>
<keyword evidence="1" id="KW-0813">Transport</keyword>
<dbReference type="PRINTS" id="PR00163">
    <property type="entry name" value="RUBREDOXIN"/>
</dbReference>
<sequence>MYVYNPKLTTTTQSYPIFQLAAYPLPWFPFDSSSICISISSHHPLIRTRNGYSSISNISPHSAIIIDELEEKFAVLNTGIYECKSCGYLYNEAAGDPSYPIAPGLPFDKLPEDWRCPTCGAAKTFFQGKSVEIAGFAQNQQFGLGGNTLTSGQKAILIYGSLLFFFVLFLSEPSSPPSIDRLIVEFLKTRGDGNLLEGVGVGKDDEFEEVEGEGEGDKYLEETCLDLGLVGLLIPLSFSEGNNGGLVWFVVSEMAATIIKKITK</sequence>
<dbReference type="PANTHER" id="PTHR47627">
    <property type="entry name" value="RUBREDOXIN"/>
    <property type="match status" value="1"/>
</dbReference>
<keyword evidence="3" id="KW-0249">Electron transport</keyword>
<organism evidence="6 7">
    <name type="scientific">Cynara cardunculus var. scolymus</name>
    <name type="common">Globe artichoke</name>
    <name type="synonym">Cynara scolymus</name>
    <dbReference type="NCBI Taxonomy" id="59895"/>
    <lineage>
        <taxon>Eukaryota</taxon>
        <taxon>Viridiplantae</taxon>
        <taxon>Streptophyta</taxon>
        <taxon>Embryophyta</taxon>
        <taxon>Tracheophyta</taxon>
        <taxon>Spermatophyta</taxon>
        <taxon>Magnoliopsida</taxon>
        <taxon>eudicotyledons</taxon>
        <taxon>Gunneridae</taxon>
        <taxon>Pentapetalae</taxon>
        <taxon>asterids</taxon>
        <taxon>campanulids</taxon>
        <taxon>Asterales</taxon>
        <taxon>Asteraceae</taxon>
        <taxon>Carduoideae</taxon>
        <taxon>Cardueae</taxon>
        <taxon>Carduinae</taxon>
        <taxon>Cynara</taxon>
    </lineage>
</organism>
<dbReference type="InterPro" id="IPR024935">
    <property type="entry name" value="Rubredoxin_dom"/>
</dbReference>
<evidence type="ECO:0000313" key="6">
    <source>
        <dbReference type="EMBL" id="KVI08566.1"/>
    </source>
</evidence>
<keyword evidence="4" id="KW-0408">Iron</keyword>
<reference evidence="6 7" key="1">
    <citation type="journal article" date="2016" name="Sci. Rep.">
        <title>The genome sequence of the outbreeding globe artichoke constructed de novo incorporating a phase-aware low-pass sequencing strategy of F1 progeny.</title>
        <authorList>
            <person name="Scaglione D."/>
            <person name="Reyes-Chin-Wo S."/>
            <person name="Acquadro A."/>
            <person name="Froenicke L."/>
            <person name="Portis E."/>
            <person name="Beitel C."/>
            <person name="Tirone M."/>
            <person name="Mauro R."/>
            <person name="Lo Monaco A."/>
            <person name="Mauromicale G."/>
            <person name="Faccioli P."/>
            <person name="Cattivelli L."/>
            <person name="Rieseberg L."/>
            <person name="Michelmore R."/>
            <person name="Lanteri S."/>
        </authorList>
    </citation>
    <scope>NUCLEOTIDE SEQUENCE [LARGE SCALE GENOMIC DNA]</scope>
    <source>
        <strain evidence="6">2C</strain>
    </source>
</reference>
<comment type="caution">
    <text evidence="6">The sequence shown here is derived from an EMBL/GenBank/DDBJ whole genome shotgun (WGS) entry which is preliminary data.</text>
</comment>
<evidence type="ECO:0000259" key="5">
    <source>
        <dbReference type="PROSITE" id="PS50903"/>
    </source>
</evidence>
<dbReference type="Pfam" id="PF00301">
    <property type="entry name" value="Rubredoxin"/>
    <property type="match status" value="1"/>
</dbReference>